<evidence type="ECO:0000313" key="2">
    <source>
        <dbReference type="Proteomes" id="UP000566711"/>
    </source>
</evidence>
<dbReference type="EMBL" id="JACEZS010000001">
    <property type="protein sequence ID" value="MBA5603866.1"/>
    <property type="molecule type" value="Genomic_DNA"/>
</dbReference>
<evidence type="ECO:0000313" key="1">
    <source>
        <dbReference type="EMBL" id="MBA5603866.1"/>
    </source>
</evidence>
<reference evidence="1 2" key="1">
    <citation type="submission" date="2020-07" db="EMBL/GenBank/DDBJ databases">
        <title>Novel species isolated from subtropical streams in China.</title>
        <authorList>
            <person name="Lu H."/>
        </authorList>
    </citation>
    <scope>NUCLEOTIDE SEQUENCE [LARGE SCALE GENOMIC DNA]</scope>
    <source>
        <strain evidence="1 2">FT3S</strain>
    </source>
</reference>
<keyword evidence="2" id="KW-1185">Reference proteome</keyword>
<name>A0A7W2EDI8_9BURK</name>
<accession>A0A7W2EDI8</accession>
<sequence length="633" mass="70460">MTDDQELPLLSKARKLILPSFVLTEVCEASDAGAVQIALPLSASGMACYERPKRAITGLRIDKKPKWKATEFNLYPIVLDTTGLPWVEANLYILSRLEEALEPSMSTYDGIADDLAAYRRFIDEEAIDWQRFAAQKLSRPTYRYSSHLRRAVEARVVSASVAKRRMGSVIAFYSWMTREGLLTPDFPPWRESDVFLKLTAVNGLEFTRRVTTTDLSILTKTQFDPYDGRIEDGGKLRPLSHEEQRWVVEALLAQGNTEMTLIHLLALFTGARIQTVLTFQVQHVRQLAAKQLDPQVSSESRCPIGPGSTYGCRYAHAEFSANEDAITHFDGAIRAYPAEAYFDRIDTSIDKAGKHSDYSKLFRLDGGLPISDWKRLLTDYFQGNALIPEYLGSTIAEGHTVDEPADEEPELINSDVKLAVLVRLDCGAIGPSLSLIPELSHRWGEKLIPFVEVGIGATEAFLTKRLDLSKLTAIGFEDGILNLSRLCFGTNDQLDALFRGVVSDLSDALEQDVQSGLVLRAAIPIAWRVQDTVVTLSIAGEGRAVVDALRKVTDIIDPLKEPHEWIEPVSNWVRKLVAGEKNPVLWRGVQRGVLEIGRSGVVGMRARMPDDLRNELIESGDLNISSDVKTRAH</sequence>
<dbReference type="AlphaFoldDB" id="A0A7W2EDI8"/>
<dbReference type="RefSeq" id="WP_182213048.1">
    <property type="nucleotide sequence ID" value="NZ_JACEZS010000001.1"/>
</dbReference>
<comment type="caution">
    <text evidence="1">The sequence shown here is derived from an EMBL/GenBank/DDBJ whole genome shotgun (WGS) entry which is preliminary data.</text>
</comment>
<proteinExistence type="predicted"/>
<dbReference type="Proteomes" id="UP000566711">
    <property type="component" value="Unassembled WGS sequence"/>
</dbReference>
<gene>
    <name evidence="1" type="ORF">H3H36_00625</name>
</gene>
<protein>
    <recommendedName>
        <fullName evidence="3">Integrase</fullName>
    </recommendedName>
</protein>
<organism evidence="1 2">
    <name type="scientific">Rugamonas fusca</name>
    <dbReference type="NCBI Taxonomy" id="2758568"/>
    <lineage>
        <taxon>Bacteria</taxon>
        <taxon>Pseudomonadati</taxon>
        <taxon>Pseudomonadota</taxon>
        <taxon>Betaproteobacteria</taxon>
        <taxon>Burkholderiales</taxon>
        <taxon>Oxalobacteraceae</taxon>
        <taxon>Telluria group</taxon>
        <taxon>Rugamonas</taxon>
    </lineage>
</organism>
<evidence type="ECO:0008006" key="3">
    <source>
        <dbReference type="Google" id="ProtNLM"/>
    </source>
</evidence>